<dbReference type="GeneTree" id="ENSGT00390000018272"/>
<evidence type="ECO:0000256" key="18">
    <source>
        <dbReference type="ARBA" id="ARBA00023180"/>
    </source>
</evidence>
<evidence type="ECO:0000256" key="14">
    <source>
        <dbReference type="ARBA" id="ARBA00022989"/>
    </source>
</evidence>
<dbReference type="Ensembl" id="ENSTRUT00000058345.2">
    <property type="protein sequence ID" value="ENSTRUP00000052756.2"/>
    <property type="gene ID" value="ENSTRUG00000025114.2"/>
</dbReference>
<evidence type="ECO:0000256" key="3">
    <source>
        <dbReference type="ARBA" id="ARBA00004486"/>
    </source>
</evidence>
<evidence type="ECO:0000256" key="15">
    <source>
        <dbReference type="ARBA" id="ARBA00023030"/>
    </source>
</evidence>
<evidence type="ECO:0000256" key="1">
    <source>
        <dbReference type="ARBA" id="ARBA00004245"/>
    </source>
</evidence>
<name>A0A3B5KH73_TAKRU</name>
<keyword evidence="16 24" id="KW-0472">Membrane</keyword>
<dbReference type="Gene3D" id="1.20.1250.10">
    <property type="match status" value="1"/>
</dbReference>
<dbReference type="AlphaFoldDB" id="A0A3B5KH73"/>
<evidence type="ECO:0000256" key="9">
    <source>
        <dbReference type="ARBA" id="ARBA00022490"/>
    </source>
</evidence>
<dbReference type="GO" id="GO:0005576">
    <property type="term" value="C:extracellular region"/>
    <property type="evidence" value="ECO:0007669"/>
    <property type="project" value="UniProtKB-SubCell"/>
</dbReference>
<proteinExistence type="inferred from homology"/>
<evidence type="ECO:0000256" key="6">
    <source>
        <dbReference type="ARBA" id="ARBA00010419"/>
    </source>
</evidence>
<sequence>HMRKNVSIRICFVRLTSPTCDSFAHRQQIWDANLSQTVLQKQNVPSDYEIPVSSIPKDVAGTCWVVLNIYPLEQSLRNLAGMFGAVSSNREQISVFISMLKTAMQLFQCHYRERGLMSGLYFDYIKDILHAASQGTSGLPCKPPPCLNQHPSPGGQEEGRGSSWSIRAPWILVLIPFTACAVILLWLVRK</sequence>
<protein>
    <recommendedName>
        <fullName evidence="7">Kit ligand</fullName>
    </recommendedName>
    <alternativeName>
        <fullName evidence="21">Mast cell growth factor</fullName>
    </alternativeName>
    <alternativeName>
        <fullName evidence="23">Stem cell factor</fullName>
    </alternativeName>
    <alternativeName>
        <fullName evidence="22">c-Kit ligand</fullName>
    </alternativeName>
</protein>
<evidence type="ECO:0000256" key="13">
    <source>
        <dbReference type="ARBA" id="ARBA00022889"/>
    </source>
</evidence>
<evidence type="ECO:0000256" key="11">
    <source>
        <dbReference type="ARBA" id="ARBA00022692"/>
    </source>
</evidence>
<evidence type="ECO:0000256" key="12">
    <source>
        <dbReference type="ARBA" id="ARBA00022729"/>
    </source>
</evidence>
<accession>A0A3B5KH73</accession>
<evidence type="ECO:0000313" key="25">
    <source>
        <dbReference type="Ensembl" id="ENSTRUP00000052756.2"/>
    </source>
</evidence>
<dbReference type="PANTHER" id="PTHR11574">
    <property type="entry name" value="KIT LIGAND"/>
    <property type="match status" value="1"/>
</dbReference>
<dbReference type="GO" id="GO:0008284">
    <property type="term" value="P:positive regulation of cell population proliferation"/>
    <property type="evidence" value="ECO:0007669"/>
    <property type="project" value="TreeGrafter"/>
</dbReference>
<evidence type="ECO:0000256" key="16">
    <source>
        <dbReference type="ARBA" id="ARBA00023136"/>
    </source>
</evidence>
<evidence type="ECO:0000256" key="23">
    <source>
        <dbReference type="ARBA" id="ARBA00033123"/>
    </source>
</evidence>
<dbReference type="GO" id="GO:0005886">
    <property type="term" value="C:plasma membrane"/>
    <property type="evidence" value="ECO:0007669"/>
    <property type="project" value="UniProtKB-SubCell"/>
</dbReference>
<dbReference type="GO" id="GO:0030175">
    <property type="term" value="C:filopodium"/>
    <property type="evidence" value="ECO:0007669"/>
    <property type="project" value="UniProtKB-SubCell"/>
</dbReference>
<keyword evidence="18" id="KW-0325">Glycoprotein</keyword>
<keyword evidence="13" id="KW-0130">Cell adhesion</keyword>
<reference evidence="25 26" key="1">
    <citation type="journal article" date="2011" name="Genome Biol. Evol.">
        <title>Integration of the genetic map and genome assembly of fugu facilitates insights into distinct features of genome evolution in teleosts and mammals.</title>
        <authorList>
            <person name="Kai W."/>
            <person name="Kikuchi K."/>
            <person name="Tohari S."/>
            <person name="Chew A.K."/>
            <person name="Tay A."/>
            <person name="Fujiwara A."/>
            <person name="Hosoya S."/>
            <person name="Suetake H."/>
            <person name="Naruse K."/>
            <person name="Brenner S."/>
            <person name="Suzuki Y."/>
            <person name="Venkatesh B."/>
        </authorList>
    </citation>
    <scope>NUCLEOTIDE SEQUENCE [LARGE SCALE GENOMIC DNA]</scope>
</reference>
<dbReference type="GO" id="GO:0005125">
    <property type="term" value="F:cytokine activity"/>
    <property type="evidence" value="ECO:0007669"/>
    <property type="project" value="TreeGrafter"/>
</dbReference>
<keyword evidence="9" id="KW-0963">Cytoplasm</keyword>
<dbReference type="GO" id="GO:0030027">
    <property type="term" value="C:lamellipodium"/>
    <property type="evidence" value="ECO:0007669"/>
    <property type="project" value="UniProtKB-SubCell"/>
</dbReference>
<evidence type="ECO:0000256" key="22">
    <source>
        <dbReference type="ARBA" id="ARBA00032898"/>
    </source>
</evidence>
<organism evidence="25 26">
    <name type="scientific">Takifugu rubripes</name>
    <name type="common">Japanese pufferfish</name>
    <name type="synonym">Fugu rubripes</name>
    <dbReference type="NCBI Taxonomy" id="31033"/>
    <lineage>
        <taxon>Eukaryota</taxon>
        <taxon>Metazoa</taxon>
        <taxon>Chordata</taxon>
        <taxon>Craniata</taxon>
        <taxon>Vertebrata</taxon>
        <taxon>Euteleostomi</taxon>
        <taxon>Actinopterygii</taxon>
        <taxon>Neopterygii</taxon>
        <taxon>Teleostei</taxon>
        <taxon>Neoteleostei</taxon>
        <taxon>Acanthomorphata</taxon>
        <taxon>Eupercaria</taxon>
        <taxon>Tetraodontiformes</taxon>
        <taxon>Tetradontoidea</taxon>
        <taxon>Tetraodontidae</taxon>
        <taxon>Takifugu</taxon>
    </lineage>
</organism>
<evidence type="ECO:0000256" key="4">
    <source>
        <dbReference type="ARBA" id="ARBA00004510"/>
    </source>
</evidence>
<dbReference type="PANTHER" id="PTHR11574:SF0">
    <property type="entry name" value="KIT LIGAND"/>
    <property type="match status" value="1"/>
</dbReference>
<dbReference type="GO" id="GO:0005856">
    <property type="term" value="C:cytoskeleton"/>
    <property type="evidence" value="ECO:0007669"/>
    <property type="project" value="UniProtKB-SubCell"/>
</dbReference>
<keyword evidence="11 24" id="KW-0812">Transmembrane</keyword>
<comment type="subcellular location">
    <subcellularLocation>
        <location evidence="2">Cell membrane</location>
        <topology evidence="2">Single-pass type I membrane protein</topology>
    </subcellularLocation>
    <subcellularLocation>
        <location evidence="3">Cell projection</location>
        <location evidence="3">Filopodium</location>
    </subcellularLocation>
    <subcellularLocation>
        <location evidence="4">Cell projection</location>
        <location evidence="4">Lamellipodium</location>
    </subcellularLocation>
    <subcellularLocation>
        <location evidence="1">Cytoplasm</location>
        <location evidence="1">Cytoskeleton</location>
    </subcellularLocation>
    <subcellularLocation>
        <location evidence="5">Secreted</location>
    </subcellularLocation>
</comment>
<dbReference type="Proteomes" id="UP000005226">
    <property type="component" value="Chromosome 18"/>
</dbReference>
<evidence type="ECO:0000256" key="24">
    <source>
        <dbReference type="SAM" id="Phobius"/>
    </source>
</evidence>
<keyword evidence="15" id="KW-0339">Growth factor</keyword>
<evidence type="ECO:0000256" key="21">
    <source>
        <dbReference type="ARBA" id="ARBA00030364"/>
    </source>
</evidence>
<gene>
    <name evidence="25" type="primary">LOC101068411</name>
</gene>
<evidence type="ECO:0000313" key="26">
    <source>
        <dbReference type="Proteomes" id="UP000005226"/>
    </source>
</evidence>
<keyword evidence="12" id="KW-0732">Signal</keyword>
<keyword evidence="20" id="KW-0966">Cell projection</keyword>
<keyword evidence="14 24" id="KW-1133">Transmembrane helix</keyword>
<dbReference type="SUPFAM" id="SSF47266">
    <property type="entry name" value="4-helical cytokines"/>
    <property type="match status" value="1"/>
</dbReference>
<evidence type="ECO:0000256" key="8">
    <source>
        <dbReference type="ARBA" id="ARBA00022475"/>
    </source>
</evidence>
<keyword evidence="17" id="KW-1015">Disulfide bond</keyword>
<comment type="similarity">
    <text evidence="6">Belongs to the SCF family.</text>
</comment>
<keyword evidence="26" id="KW-1185">Reference proteome</keyword>
<evidence type="ECO:0000256" key="17">
    <source>
        <dbReference type="ARBA" id="ARBA00023157"/>
    </source>
</evidence>
<keyword evidence="19" id="KW-0206">Cytoskeleton</keyword>
<feature type="transmembrane region" description="Helical" evidence="24">
    <location>
        <begin position="170"/>
        <end position="188"/>
    </location>
</feature>
<evidence type="ECO:0000256" key="5">
    <source>
        <dbReference type="ARBA" id="ARBA00004613"/>
    </source>
</evidence>
<dbReference type="GO" id="GO:0008083">
    <property type="term" value="F:growth factor activity"/>
    <property type="evidence" value="ECO:0007669"/>
    <property type="project" value="UniProtKB-KW"/>
</dbReference>
<evidence type="ECO:0000256" key="19">
    <source>
        <dbReference type="ARBA" id="ARBA00023212"/>
    </source>
</evidence>
<dbReference type="GO" id="GO:0007155">
    <property type="term" value="P:cell adhesion"/>
    <property type="evidence" value="ECO:0007669"/>
    <property type="project" value="UniProtKB-KW"/>
</dbReference>
<dbReference type="InterPro" id="IPR003452">
    <property type="entry name" value="SCF"/>
</dbReference>
<evidence type="ECO:0000256" key="20">
    <source>
        <dbReference type="ARBA" id="ARBA00023273"/>
    </source>
</evidence>
<keyword evidence="10" id="KW-0964">Secreted</keyword>
<evidence type="ECO:0000256" key="2">
    <source>
        <dbReference type="ARBA" id="ARBA00004251"/>
    </source>
</evidence>
<dbReference type="InterPro" id="IPR009079">
    <property type="entry name" value="4_helix_cytokine-like_core"/>
</dbReference>
<evidence type="ECO:0000256" key="10">
    <source>
        <dbReference type="ARBA" id="ARBA00022525"/>
    </source>
</evidence>
<keyword evidence="8" id="KW-1003">Cell membrane</keyword>
<evidence type="ECO:0000256" key="7">
    <source>
        <dbReference type="ARBA" id="ARBA00017304"/>
    </source>
</evidence>
<reference evidence="25" key="2">
    <citation type="submission" date="2025-08" db="UniProtKB">
        <authorList>
            <consortium name="Ensembl"/>
        </authorList>
    </citation>
    <scope>IDENTIFICATION</scope>
</reference>
<reference evidence="25" key="3">
    <citation type="submission" date="2025-09" db="UniProtKB">
        <authorList>
            <consortium name="Ensembl"/>
        </authorList>
    </citation>
    <scope>IDENTIFICATION</scope>
</reference>
<dbReference type="GO" id="GO:0005173">
    <property type="term" value="F:stem cell factor receptor binding"/>
    <property type="evidence" value="ECO:0007669"/>
    <property type="project" value="InterPro"/>
</dbReference>